<dbReference type="EMBL" id="JANHNZ010000003">
    <property type="protein sequence ID" value="MCQ9209905.1"/>
    <property type="molecule type" value="Genomic_DNA"/>
</dbReference>
<organism evidence="2 3">
    <name type="scientific">Granulicatella seriolae</name>
    <dbReference type="NCBI Taxonomy" id="2967226"/>
    <lineage>
        <taxon>Bacteria</taxon>
        <taxon>Bacillati</taxon>
        <taxon>Bacillota</taxon>
        <taxon>Bacilli</taxon>
        <taxon>Lactobacillales</taxon>
        <taxon>Carnobacteriaceae</taxon>
        <taxon>Granulicatella</taxon>
    </lineage>
</organism>
<feature type="transmembrane region" description="Helical" evidence="1">
    <location>
        <begin position="42"/>
        <end position="60"/>
    </location>
</feature>
<reference evidence="2" key="3">
    <citation type="journal article" date="2023" name="Microbiol. Resour. Announc.">
        <title>Draft Genome Sequence of Granulicatella sp. Strain S8, Isolated from a Marine Fish, Seriola quinqueradiata.</title>
        <authorList>
            <person name="Lee M."/>
            <person name="Farooq A."/>
            <person name="Jeong J.B."/>
            <person name="Jung M.Y."/>
        </authorList>
    </citation>
    <scope>NUCLEOTIDE SEQUENCE</scope>
    <source>
        <strain evidence="2">S8</strain>
    </source>
</reference>
<evidence type="ECO:0000256" key="1">
    <source>
        <dbReference type="SAM" id="Phobius"/>
    </source>
</evidence>
<dbReference type="Proteomes" id="UP001059480">
    <property type="component" value="Unassembled WGS sequence"/>
</dbReference>
<feature type="transmembrane region" description="Helical" evidence="1">
    <location>
        <begin position="84"/>
        <end position="103"/>
    </location>
</feature>
<reference evidence="2" key="2">
    <citation type="journal article" date="2023" name="Curr. Microbiol.">
        <title>Granulicatella seriolae sp. nov., a Novel Facultative Anaerobe Isolated from Yellowtail Marine Fish.</title>
        <authorList>
            <person name="Lee M."/>
            <person name="Choi Y.J."/>
            <person name="Farooq A."/>
            <person name="Jeong J.B."/>
            <person name="Jung M.Y."/>
        </authorList>
    </citation>
    <scope>NUCLEOTIDE SEQUENCE</scope>
    <source>
        <strain evidence="2">S8</strain>
    </source>
</reference>
<keyword evidence="1" id="KW-0812">Transmembrane</keyword>
<dbReference type="RefSeq" id="WP_256945011.1">
    <property type="nucleotide sequence ID" value="NZ_JANHNZ010000003.1"/>
</dbReference>
<accession>A0ABT1WN66</accession>
<name>A0ABT1WN66_9LACT</name>
<keyword evidence="3" id="KW-1185">Reference proteome</keyword>
<evidence type="ECO:0000313" key="2">
    <source>
        <dbReference type="EMBL" id="MCQ9209905.1"/>
    </source>
</evidence>
<comment type="caution">
    <text evidence="2">The sequence shown here is derived from an EMBL/GenBank/DDBJ whole genome shotgun (WGS) entry which is preliminary data.</text>
</comment>
<reference evidence="2" key="1">
    <citation type="submission" date="2022-07" db="EMBL/GenBank/DDBJ databases">
        <authorList>
            <person name="Jung M.-Y."/>
            <person name="Lee M."/>
        </authorList>
    </citation>
    <scope>NUCLEOTIDE SEQUENCE</scope>
    <source>
        <strain evidence="2">S8</strain>
    </source>
</reference>
<proteinExistence type="predicted"/>
<gene>
    <name evidence="2" type="ORF">NPA36_05005</name>
</gene>
<keyword evidence="1" id="KW-0472">Membrane</keyword>
<evidence type="ECO:0000313" key="3">
    <source>
        <dbReference type="Proteomes" id="UP001059480"/>
    </source>
</evidence>
<sequence length="108" mass="11916">MIVLAVIMGSMFLLGTFSMAYQIYKIVVMDAESRGLKHPKFWGFFALGGQNSSGLILYMIGRNRYPLNMAEEVKPIFNSRKRKAILSLCFSAVGIIGLVYLSLSGSLG</sequence>
<protein>
    <submittedName>
        <fullName evidence="2">Uncharacterized protein</fullName>
    </submittedName>
</protein>
<keyword evidence="1" id="KW-1133">Transmembrane helix</keyword>